<feature type="region of interest" description="Disordered" evidence="1">
    <location>
        <begin position="856"/>
        <end position="877"/>
    </location>
</feature>
<dbReference type="EMBL" id="JAWDGP010002692">
    <property type="protein sequence ID" value="KAK3780726.1"/>
    <property type="molecule type" value="Genomic_DNA"/>
</dbReference>
<evidence type="ECO:0000256" key="1">
    <source>
        <dbReference type="SAM" id="MobiDB-lite"/>
    </source>
</evidence>
<keyword evidence="3" id="KW-1185">Reference proteome</keyword>
<proteinExistence type="predicted"/>
<organism evidence="2 3">
    <name type="scientific">Elysia crispata</name>
    <name type="common">lettuce slug</name>
    <dbReference type="NCBI Taxonomy" id="231223"/>
    <lineage>
        <taxon>Eukaryota</taxon>
        <taxon>Metazoa</taxon>
        <taxon>Spiralia</taxon>
        <taxon>Lophotrochozoa</taxon>
        <taxon>Mollusca</taxon>
        <taxon>Gastropoda</taxon>
        <taxon>Heterobranchia</taxon>
        <taxon>Euthyneura</taxon>
        <taxon>Panpulmonata</taxon>
        <taxon>Sacoglossa</taxon>
        <taxon>Placobranchoidea</taxon>
        <taxon>Plakobranchidae</taxon>
        <taxon>Elysia</taxon>
    </lineage>
</organism>
<feature type="compositionally biased region" description="Polar residues" evidence="1">
    <location>
        <begin position="779"/>
        <end position="791"/>
    </location>
</feature>
<dbReference type="AlphaFoldDB" id="A0AAE1A4X5"/>
<feature type="compositionally biased region" description="Polar residues" evidence="1">
    <location>
        <begin position="864"/>
        <end position="877"/>
    </location>
</feature>
<reference evidence="2" key="1">
    <citation type="journal article" date="2023" name="G3 (Bethesda)">
        <title>A reference genome for the long-term kleptoplast-retaining sea slug Elysia crispata morphotype clarki.</title>
        <authorList>
            <person name="Eastman K.E."/>
            <person name="Pendleton A.L."/>
            <person name="Shaikh M.A."/>
            <person name="Suttiyut T."/>
            <person name="Ogas R."/>
            <person name="Tomko P."/>
            <person name="Gavelis G."/>
            <person name="Widhalm J.R."/>
            <person name="Wisecaver J.H."/>
        </authorList>
    </citation>
    <scope>NUCLEOTIDE SEQUENCE</scope>
    <source>
        <strain evidence="2">ECLA1</strain>
    </source>
</reference>
<gene>
    <name evidence="2" type="ORF">RRG08_050691</name>
</gene>
<name>A0AAE1A4X5_9GAST</name>
<dbReference type="Proteomes" id="UP001283361">
    <property type="component" value="Unassembled WGS sequence"/>
</dbReference>
<sequence>MYVAVGGVLRLLQWVLDNEAAFTQPGLILEPSFLKWRVDEFGSPIDADVWDIPGSQIHREAHLLYIARPCVVLLVTSADHQLTEVMSILTGVVHKFPDVKILLTVTSRGEVTDDDSGKDNTATESLSAAVRTWVTQKKTALKQNMEQIRTTVTTVLSSHSALKSKAVSDEQTLISTLTERVQEALSVGHSLTDAVLTINTSTHEGVPQLRQKLLESLTGKTAQTETPELPSYLSKHYVYGVTLEMTESGIVLLPKREFSEILRDKLLSQYSKQWKESLLEEVIRYLIREPSGCDALPKLTNIYDDHRSRESGVTKQEMSAVNKTGNGSALHHKVHEQSYICVDPETFANMISACIIEDNKRTFRLEAGRFWPPESGFQPPDPASLARVLEDIPSHGVIREAVLPLLWQDFELSETQIQHCVALLQHLGVFMDHQMAQTDIAGLAMPDYLGLSAVQCHTFVLMNLLPNIKPQLNWTSRPYKGDLQVCWKLQALASPPVSVLRRSLALLKGKYHQACLYSHMWRDGLLIKFDEVNMCIELSTSGLDITARVNGDEPGVEHEAVARLWAHLVPAVVVLERVLHQELPGAVFNASLSVHGEVFFNMVSTNQDVELSLERCLLAWQAFGGHMTVLYREETRQVDLELLFPFKGDEAKNVWTPTDFKSLVMKKQPVIVGGQRQIVNEKTTTATAQRRVTLARTRSKRQTPKKKVVSVTWKSHIAEDLEKKASSPVDKVKQTNRVAFFNIHPTPTYSSPSIGSNSKFNRNFTLPDNYSKNHDRYGNNISSRGHSTTRLQPGRGCEGEERAGRTLRVCYDGYWSHEISAAEATAQAAMAVHTGHLDGAASAVIDALRAAHAPSVWGKARASKSGQGKSSKTCSVF</sequence>
<comment type="caution">
    <text evidence="2">The sequence shown here is derived from an EMBL/GenBank/DDBJ whole genome shotgun (WGS) entry which is preliminary data.</text>
</comment>
<feature type="region of interest" description="Disordered" evidence="1">
    <location>
        <begin position="774"/>
        <end position="799"/>
    </location>
</feature>
<evidence type="ECO:0000313" key="2">
    <source>
        <dbReference type="EMBL" id="KAK3780726.1"/>
    </source>
</evidence>
<protein>
    <submittedName>
        <fullName evidence="2">Uncharacterized protein</fullName>
    </submittedName>
</protein>
<accession>A0AAE1A4X5</accession>
<evidence type="ECO:0000313" key="3">
    <source>
        <dbReference type="Proteomes" id="UP001283361"/>
    </source>
</evidence>